<protein>
    <recommendedName>
        <fullName evidence="1">DUF4062 domain-containing protein</fullName>
    </recommendedName>
</protein>
<proteinExistence type="predicted"/>
<comment type="caution">
    <text evidence="2">The sequence shown here is derived from an EMBL/GenBank/DDBJ whole genome shotgun (WGS) entry which is preliminary data.</text>
</comment>
<dbReference type="AlphaFoldDB" id="N1UXG7"/>
<dbReference type="OrthoDB" id="72299at2"/>
<feature type="domain" description="DUF4062" evidence="1">
    <location>
        <begin position="6"/>
        <end position="87"/>
    </location>
</feature>
<evidence type="ECO:0000259" key="1">
    <source>
        <dbReference type="Pfam" id="PF13271"/>
    </source>
</evidence>
<organism evidence="2 3">
    <name type="scientific">Arthrobacter crystallopoietes BAB-32</name>
    <dbReference type="NCBI Taxonomy" id="1246476"/>
    <lineage>
        <taxon>Bacteria</taxon>
        <taxon>Bacillati</taxon>
        <taxon>Actinomycetota</taxon>
        <taxon>Actinomycetes</taxon>
        <taxon>Micrococcales</taxon>
        <taxon>Micrococcaceae</taxon>
        <taxon>Crystallibacter</taxon>
    </lineage>
</organism>
<sequence length="357" mass="39998">MERRYQVFVSSTFRDLIDERREVIQALLEMDCLPAGMEMFPAASEDQWSLIRRVIDQSDFYVVIVGGRYGSMSAEGISYTEMEYDYAVESGKPVLGFVHADPGSIPISKSEMDAAARDLLDAFRAKVQTLHVKMYNNAEDLGSKVSRALNIAMKNTASEGWVRGRFAMTPETLAEIAELRAQVSELKLSNELSAAQSKKGAIPEDLASGNDKYEMYANLFYYTKDTVKIGVYSHSPKARQQLAFSVTWNEIFYDVGASLINEASEEDLDAVLDRFALGVIVNGEQGLPKDHGRTHRAEVIKECFDDVLVQLFALGLITHGVKKRSTTDRNKYWSLTSLGQDELMKLRAVKKGEDITR</sequence>
<name>N1UXG7_9MICC</name>
<dbReference type="EMBL" id="ANPE02000271">
    <property type="protein sequence ID" value="EMY32459.1"/>
    <property type="molecule type" value="Genomic_DNA"/>
</dbReference>
<dbReference type="RefSeq" id="WP_005274174.1">
    <property type="nucleotide sequence ID" value="NZ_ANPE02000271.1"/>
</dbReference>
<keyword evidence="3" id="KW-1185">Reference proteome</keyword>
<dbReference type="Proteomes" id="UP000010729">
    <property type="component" value="Unassembled WGS sequence"/>
</dbReference>
<reference evidence="2 3" key="1">
    <citation type="journal article" date="2013" name="Genome Announc.">
        <title>Draft Genome Sequence of Arthrobacter crystallopoietes Strain BAB-32, Revealing Genes for Bioremediation.</title>
        <authorList>
            <person name="Joshi M.N."/>
            <person name="Pandit A.S."/>
            <person name="Sharma A."/>
            <person name="Pandya R.V."/>
            <person name="Desai S.M."/>
            <person name="Saxena A.K."/>
            <person name="Bagatharia S.B."/>
        </authorList>
    </citation>
    <scope>NUCLEOTIDE SEQUENCE [LARGE SCALE GENOMIC DNA]</scope>
    <source>
        <strain evidence="2 3">BAB-32</strain>
    </source>
</reference>
<dbReference type="Pfam" id="PF13271">
    <property type="entry name" value="DUF4062"/>
    <property type="match status" value="1"/>
</dbReference>
<gene>
    <name evidence="2" type="ORF">D477_020068</name>
</gene>
<accession>N1UXG7</accession>
<evidence type="ECO:0000313" key="2">
    <source>
        <dbReference type="EMBL" id="EMY32459.1"/>
    </source>
</evidence>
<evidence type="ECO:0000313" key="3">
    <source>
        <dbReference type="Proteomes" id="UP000010729"/>
    </source>
</evidence>
<dbReference type="InterPro" id="IPR025139">
    <property type="entry name" value="DUF4062"/>
</dbReference>